<gene>
    <name evidence="2" type="ORF">Pan97_04840</name>
</gene>
<dbReference type="RefSeq" id="WP_144970400.1">
    <property type="nucleotide sequence ID" value="NZ_CP036289.1"/>
</dbReference>
<proteinExistence type="predicted"/>
<feature type="chain" id="PRO_5022050437" evidence="1">
    <location>
        <begin position="30"/>
        <end position="276"/>
    </location>
</feature>
<feature type="signal peptide" evidence="1">
    <location>
        <begin position="1"/>
        <end position="29"/>
    </location>
</feature>
<dbReference type="Proteomes" id="UP000318626">
    <property type="component" value="Chromosome"/>
</dbReference>
<evidence type="ECO:0000313" key="3">
    <source>
        <dbReference type="Proteomes" id="UP000318626"/>
    </source>
</evidence>
<dbReference type="AlphaFoldDB" id="A0A518C2Q6"/>
<organism evidence="2 3">
    <name type="scientific">Bremerella volcania</name>
    <dbReference type="NCBI Taxonomy" id="2527984"/>
    <lineage>
        <taxon>Bacteria</taxon>
        <taxon>Pseudomonadati</taxon>
        <taxon>Planctomycetota</taxon>
        <taxon>Planctomycetia</taxon>
        <taxon>Pirellulales</taxon>
        <taxon>Pirellulaceae</taxon>
        <taxon>Bremerella</taxon>
    </lineage>
</organism>
<evidence type="ECO:0000313" key="2">
    <source>
        <dbReference type="EMBL" id="QDU73511.1"/>
    </source>
</evidence>
<accession>A0A518C2Q6</accession>
<dbReference type="KEGG" id="bvo:Pan97_04840"/>
<reference evidence="3" key="1">
    <citation type="submission" date="2019-02" db="EMBL/GenBank/DDBJ databases">
        <title>Deep-cultivation of Planctomycetes and their phenomic and genomic characterization uncovers novel biology.</title>
        <authorList>
            <person name="Wiegand S."/>
            <person name="Jogler M."/>
            <person name="Boedeker C."/>
            <person name="Pinto D."/>
            <person name="Vollmers J."/>
            <person name="Rivas-Marin E."/>
            <person name="Kohn T."/>
            <person name="Peeters S.H."/>
            <person name="Heuer A."/>
            <person name="Rast P."/>
            <person name="Oberbeckmann S."/>
            <person name="Bunk B."/>
            <person name="Jeske O."/>
            <person name="Meyerdierks A."/>
            <person name="Storesund J.E."/>
            <person name="Kallscheuer N."/>
            <person name="Luecker S."/>
            <person name="Lage O.M."/>
            <person name="Pohl T."/>
            <person name="Merkel B.J."/>
            <person name="Hornburger P."/>
            <person name="Mueller R.-W."/>
            <person name="Bruemmer F."/>
            <person name="Labrenz M."/>
            <person name="Spormann A.M."/>
            <person name="Op den Camp H."/>
            <person name="Overmann J."/>
            <person name="Amann R."/>
            <person name="Jetten M.S.M."/>
            <person name="Mascher T."/>
            <person name="Medema M.H."/>
            <person name="Devos D.P."/>
            <person name="Kaster A.-K."/>
            <person name="Ovreas L."/>
            <person name="Rohde M."/>
            <person name="Galperin M.Y."/>
            <person name="Jogler C."/>
        </authorList>
    </citation>
    <scope>NUCLEOTIDE SEQUENCE [LARGE SCALE GENOMIC DNA]</scope>
    <source>
        <strain evidence="3">Pan97</strain>
    </source>
</reference>
<dbReference type="OrthoDB" id="289139at2"/>
<protein>
    <submittedName>
        <fullName evidence="2">Uncharacterized protein</fullName>
    </submittedName>
</protein>
<name>A0A518C2Q6_9BACT</name>
<keyword evidence="1" id="KW-0732">Signal</keyword>
<keyword evidence="3" id="KW-1185">Reference proteome</keyword>
<dbReference type="EMBL" id="CP036289">
    <property type="protein sequence ID" value="QDU73511.1"/>
    <property type="molecule type" value="Genomic_DNA"/>
</dbReference>
<evidence type="ECO:0000256" key="1">
    <source>
        <dbReference type="SAM" id="SignalP"/>
    </source>
</evidence>
<sequence precursor="true">MMPRLPVAARLLTLLVLTTFICCAAVARADETAARSADHQKFTEDFWTFLQDKYSDWKQLEGFPQNVPAPEAGTDGTIYVNDAAAKDLAKLDYGSIVVVEYQRDGKPYALSALFRARPGVNKKNDDWYELYYLADGTIVKSSADSSKYNRPGFLTKVIDGRLWVLSLDSPSISDLVAGEGPEKHVTLPGAGPDRKTIKTDSRETAIHYLFAKPGFVTYFEDGRAWIFAKNTEAATHFKKEGLPEKHVTRIGAGPMRTTIKAPDAETIDMFLGKPEK</sequence>